<dbReference type="SUPFAM" id="SSF51182">
    <property type="entry name" value="RmlC-like cupins"/>
    <property type="match status" value="1"/>
</dbReference>
<dbReference type="InterPro" id="IPR024060">
    <property type="entry name" value="Ureidoglycolate_lyase_dom_sf"/>
</dbReference>
<dbReference type="PIRSF" id="PIRSF017306">
    <property type="entry name" value="Ureidogly_hydro"/>
    <property type="match status" value="1"/>
</dbReference>
<accession>A0A916W1G0</accession>
<evidence type="ECO:0000256" key="4">
    <source>
        <dbReference type="ARBA" id="ARBA00047684"/>
    </source>
</evidence>
<comment type="catalytic activity">
    <reaction evidence="4">
        <text>(S)-ureidoglycolate = urea + glyoxylate</text>
        <dbReference type="Rhea" id="RHEA:11304"/>
        <dbReference type="ChEBI" id="CHEBI:16199"/>
        <dbReference type="ChEBI" id="CHEBI:36655"/>
        <dbReference type="ChEBI" id="CHEBI:57296"/>
        <dbReference type="EC" id="4.3.2.3"/>
    </reaction>
</comment>
<name>A0A916W1G0_9HYPH</name>
<dbReference type="Gene3D" id="2.60.120.480">
    <property type="entry name" value="Ureidoglycolate hydrolase"/>
    <property type="match status" value="1"/>
</dbReference>
<gene>
    <name evidence="5" type="primary">allA</name>
    <name evidence="5" type="ORF">GCM10011385_09720</name>
</gene>
<keyword evidence="2" id="KW-0659">Purine metabolism</keyword>
<keyword evidence="3 5" id="KW-0456">Lyase</keyword>
<reference evidence="5" key="1">
    <citation type="journal article" date="2014" name="Int. J. Syst. Evol. Microbiol.">
        <title>Complete genome sequence of Corynebacterium casei LMG S-19264T (=DSM 44701T), isolated from a smear-ripened cheese.</title>
        <authorList>
            <consortium name="US DOE Joint Genome Institute (JGI-PGF)"/>
            <person name="Walter F."/>
            <person name="Albersmeier A."/>
            <person name="Kalinowski J."/>
            <person name="Ruckert C."/>
        </authorList>
    </citation>
    <scope>NUCLEOTIDE SEQUENCE</scope>
    <source>
        <strain evidence="5">CGMCC 1.15320</strain>
    </source>
</reference>
<dbReference type="CDD" id="cd20298">
    <property type="entry name" value="cupin_UAH"/>
    <property type="match status" value="1"/>
</dbReference>
<reference evidence="5" key="2">
    <citation type="submission" date="2020-09" db="EMBL/GenBank/DDBJ databases">
        <authorList>
            <person name="Sun Q."/>
            <person name="Zhou Y."/>
        </authorList>
    </citation>
    <scope>NUCLEOTIDE SEQUENCE</scope>
    <source>
        <strain evidence="5">CGMCC 1.15320</strain>
    </source>
</reference>
<dbReference type="PANTHER" id="PTHR21221">
    <property type="entry name" value="UREIDOGLYCOLATE HYDROLASE"/>
    <property type="match status" value="1"/>
</dbReference>
<sequence>MKPLLRLTSENFSPYGYVGQVGEGLVKTIRNGGAILTKSPVSFEHDEAAPDHALEFYQVKPEGASLTAVQAERHPHSSQMFIPMSVEKYLVVVWPDHPETGCTPEAFVAGPQDVVIYRPGVWHHGIVALGREGTFASTMWKTRGGTDAEFLQLPSPQIIDLTGYGDVA</sequence>
<evidence type="ECO:0000256" key="1">
    <source>
        <dbReference type="ARBA" id="ARBA00011738"/>
    </source>
</evidence>
<comment type="caution">
    <text evidence="5">The sequence shown here is derived from an EMBL/GenBank/DDBJ whole genome shotgun (WGS) entry which is preliminary data.</text>
</comment>
<dbReference type="Pfam" id="PF04115">
    <property type="entry name" value="Ureidogly_lyase"/>
    <property type="match status" value="1"/>
</dbReference>
<dbReference type="AlphaFoldDB" id="A0A916W1G0"/>
<dbReference type="GO" id="GO:0006144">
    <property type="term" value="P:purine nucleobase metabolic process"/>
    <property type="evidence" value="ECO:0007669"/>
    <property type="project" value="UniProtKB-KW"/>
</dbReference>
<dbReference type="InterPro" id="IPR007247">
    <property type="entry name" value="Ureidogly_lyase"/>
</dbReference>
<proteinExistence type="predicted"/>
<evidence type="ECO:0000256" key="3">
    <source>
        <dbReference type="ARBA" id="ARBA00023239"/>
    </source>
</evidence>
<organism evidence="5 6">
    <name type="scientific">Nitratireductor aestuarii</name>
    <dbReference type="NCBI Taxonomy" id="1735103"/>
    <lineage>
        <taxon>Bacteria</taxon>
        <taxon>Pseudomonadati</taxon>
        <taxon>Pseudomonadota</taxon>
        <taxon>Alphaproteobacteria</taxon>
        <taxon>Hyphomicrobiales</taxon>
        <taxon>Phyllobacteriaceae</taxon>
        <taxon>Nitratireductor</taxon>
    </lineage>
</organism>
<dbReference type="InterPro" id="IPR011051">
    <property type="entry name" value="RmlC_Cupin_sf"/>
</dbReference>
<evidence type="ECO:0000256" key="2">
    <source>
        <dbReference type="ARBA" id="ARBA00022631"/>
    </source>
</evidence>
<dbReference type="Proteomes" id="UP000636264">
    <property type="component" value="Unassembled WGS sequence"/>
</dbReference>
<keyword evidence="6" id="KW-1185">Reference proteome</keyword>
<evidence type="ECO:0000313" key="5">
    <source>
        <dbReference type="EMBL" id="GGA58192.1"/>
    </source>
</evidence>
<dbReference type="GO" id="GO:0004848">
    <property type="term" value="F:ureidoglycolate hydrolase activity"/>
    <property type="evidence" value="ECO:0007669"/>
    <property type="project" value="InterPro"/>
</dbReference>
<protein>
    <submittedName>
        <fullName evidence="5">Ureidoglycolate lyase</fullName>
    </submittedName>
</protein>
<dbReference type="GO" id="GO:0000256">
    <property type="term" value="P:allantoin catabolic process"/>
    <property type="evidence" value="ECO:0007669"/>
    <property type="project" value="InterPro"/>
</dbReference>
<dbReference type="InterPro" id="IPR047233">
    <property type="entry name" value="UAH_cupin"/>
</dbReference>
<dbReference type="GO" id="GO:0050385">
    <property type="term" value="F:ureidoglycolate lyase activity"/>
    <property type="evidence" value="ECO:0007669"/>
    <property type="project" value="UniProtKB-EC"/>
</dbReference>
<evidence type="ECO:0000313" key="6">
    <source>
        <dbReference type="Proteomes" id="UP000636264"/>
    </source>
</evidence>
<dbReference type="EMBL" id="BMIF01000002">
    <property type="protein sequence ID" value="GGA58192.1"/>
    <property type="molecule type" value="Genomic_DNA"/>
</dbReference>
<comment type="subunit">
    <text evidence="1">Homodimer.</text>
</comment>
<dbReference type="RefSeq" id="WP_188719822.1">
    <property type="nucleotide sequence ID" value="NZ_BMIF01000002.1"/>
</dbReference>
<dbReference type="PANTHER" id="PTHR21221:SF1">
    <property type="entry name" value="UREIDOGLYCOLATE LYASE"/>
    <property type="match status" value="1"/>
</dbReference>